<name>A0A6J6MPF3_9ZZZZ</name>
<dbReference type="EMBL" id="CAEZWW010000095">
    <property type="protein sequence ID" value="CAB4675439.1"/>
    <property type="molecule type" value="Genomic_DNA"/>
</dbReference>
<sequence length="167" mass="17628">MSEDQSQLSQQSQLGQPTDAAAGALRRATAGGQPKSKKSTSRKKSTSSQGRDPQLLGSAVDDFLVEKGWEHSSTAAALITNWADIAGADLANHVTPESFIDGELALRAESTSWATQVRLLLPHLRTVIDDAVGKGVVKNITVVGPSAPSWVAGPRRVKGRGPRDTYG</sequence>
<feature type="region of interest" description="Disordered" evidence="1">
    <location>
        <begin position="1"/>
        <end position="55"/>
    </location>
</feature>
<accession>A0A6J6MPF3</accession>
<dbReference type="PANTHER" id="PTHR36456">
    <property type="entry name" value="UPF0232 PROTEIN SCO3875"/>
    <property type="match status" value="1"/>
</dbReference>
<proteinExistence type="predicted"/>
<feature type="compositionally biased region" description="Low complexity" evidence="1">
    <location>
        <begin position="1"/>
        <end position="32"/>
    </location>
</feature>
<reference evidence="2" key="1">
    <citation type="submission" date="2020-05" db="EMBL/GenBank/DDBJ databases">
        <authorList>
            <person name="Chiriac C."/>
            <person name="Salcher M."/>
            <person name="Ghai R."/>
            <person name="Kavagutti S V."/>
        </authorList>
    </citation>
    <scope>NUCLEOTIDE SEQUENCE</scope>
</reference>
<dbReference type="InterPro" id="IPR007922">
    <property type="entry name" value="DciA-like"/>
</dbReference>
<dbReference type="Pfam" id="PF05258">
    <property type="entry name" value="DciA"/>
    <property type="match status" value="1"/>
</dbReference>
<protein>
    <submittedName>
        <fullName evidence="2">Unannotated protein</fullName>
    </submittedName>
</protein>
<dbReference type="AlphaFoldDB" id="A0A6J6MPF3"/>
<evidence type="ECO:0000256" key="1">
    <source>
        <dbReference type="SAM" id="MobiDB-lite"/>
    </source>
</evidence>
<organism evidence="2">
    <name type="scientific">freshwater metagenome</name>
    <dbReference type="NCBI Taxonomy" id="449393"/>
    <lineage>
        <taxon>unclassified sequences</taxon>
        <taxon>metagenomes</taxon>
        <taxon>ecological metagenomes</taxon>
    </lineage>
</organism>
<gene>
    <name evidence="2" type="ORF">UFOPK2310_00871</name>
</gene>
<evidence type="ECO:0000313" key="2">
    <source>
        <dbReference type="EMBL" id="CAB4675439.1"/>
    </source>
</evidence>
<dbReference type="PANTHER" id="PTHR36456:SF1">
    <property type="entry name" value="UPF0232 PROTEIN SCO3875"/>
    <property type="match status" value="1"/>
</dbReference>
<feature type="compositionally biased region" description="Basic residues" evidence="1">
    <location>
        <begin position="35"/>
        <end position="45"/>
    </location>
</feature>